<dbReference type="EMBL" id="CP050315">
    <property type="protein sequence ID" value="QIR16629.1"/>
    <property type="molecule type" value="Genomic_DNA"/>
</dbReference>
<keyword evidence="1" id="KW-1133">Transmembrane helix</keyword>
<geneLocation type="plasmid" evidence="2 3">
    <name>pPN3F2_2</name>
</geneLocation>
<dbReference type="KEGG" id="saes:HBH39_19325"/>
<accession>A0A6G9QS70</accession>
<keyword evidence="3" id="KW-1185">Reference proteome</keyword>
<sequence length="90" mass="9961">MQIIWDFLATIGGDLIVVVAIFVACSIFCLCDAFFKHLYLEHPLTYSTDNPESLQHIRNTNDETNRQVLVGNIVSASLAIAGGILFYIAN</sequence>
<dbReference type="AlphaFoldDB" id="A0A6G9QS70"/>
<organism evidence="2 3">
    <name type="scientific">Shewanella aestuarii</name>
    <dbReference type="NCBI Taxonomy" id="1028752"/>
    <lineage>
        <taxon>Bacteria</taxon>
        <taxon>Pseudomonadati</taxon>
        <taxon>Pseudomonadota</taxon>
        <taxon>Gammaproteobacteria</taxon>
        <taxon>Alteromonadales</taxon>
        <taxon>Shewanellaceae</taxon>
        <taxon>Shewanella</taxon>
    </lineage>
</organism>
<keyword evidence="1" id="KW-0812">Transmembrane</keyword>
<keyword evidence="2" id="KW-0614">Plasmid</keyword>
<keyword evidence="1" id="KW-0472">Membrane</keyword>
<dbReference type="RefSeq" id="WP_167680457.1">
    <property type="nucleotide sequence ID" value="NZ_CP050315.1"/>
</dbReference>
<name>A0A6G9QS70_9GAMM</name>
<evidence type="ECO:0000313" key="2">
    <source>
        <dbReference type="EMBL" id="QIR16629.1"/>
    </source>
</evidence>
<proteinExistence type="predicted"/>
<reference evidence="2 3" key="1">
    <citation type="submission" date="2020-03" db="EMBL/GenBank/DDBJ databases">
        <title>Complete genome sequence of Shewanella sp.</title>
        <authorList>
            <person name="Kim Y.-S."/>
            <person name="Kim S.-J."/>
            <person name="Jung H.-K."/>
            <person name="Kim K.-H."/>
        </authorList>
    </citation>
    <scope>NUCLEOTIDE SEQUENCE [LARGE SCALE GENOMIC DNA]</scope>
    <source>
        <strain evidence="2 3">PN3F2</strain>
        <plasmid evidence="2 3">pPN3F2_2</plasmid>
    </source>
</reference>
<gene>
    <name evidence="2" type="ORF">HBH39_19325</name>
</gene>
<evidence type="ECO:0000313" key="3">
    <source>
        <dbReference type="Proteomes" id="UP000502608"/>
    </source>
</evidence>
<protein>
    <submittedName>
        <fullName evidence="2">Uncharacterized protein</fullName>
    </submittedName>
</protein>
<evidence type="ECO:0000256" key="1">
    <source>
        <dbReference type="SAM" id="Phobius"/>
    </source>
</evidence>
<feature type="transmembrane region" description="Helical" evidence="1">
    <location>
        <begin position="15"/>
        <end position="35"/>
    </location>
</feature>
<feature type="transmembrane region" description="Helical" evidence="1">
    <location>
        <begin position="68"/>
        <end position="89"/>
    </location>
</feature>
<dbReference type="Proteomes" id="UP000502608">
    <property type="component" value="Plasmid pPN3F2_2"/>
</dbReference>